<dbReference type="CDD" id="cd20071">
    <property type="entry name" value="SET_SMYD"/>
    <property type="match status" value="1"/>
</dbReference>
<dbReference type="STRING" id="196109.A0A136IPF2"/>
<feature type="compositionally biased region" description="Basic and acidic residues" evidence="1">
    <location>
        <begin position="439"/>
        <end position="453"/>
    </location>
</feature>
<reference evidence="4" key="1">
    <citation type="submission" date="2016-02" db="EMBL/GenBank/DDBJ databases">
        <title>Draft genome sequence of Microdochium bolleyi, a fungal endophyte of beachgrass.</title>
        <authorList>
            <consortium name="DOE Joint Genome Institute"/>
            <person name="David A.S."/>
            <person name="May G."/>
            <person name="Haridas S."/>
            <person name="Lim J."/>
            <person name="Wang M."/>
            <person name="Labutti K."/>
            <person name="Lipzen A."/>
            <person name="Barry K."/>
            <person name="Grigoriev I.V."/>
        </authorList>
    </citation>
    <scope>NUCLEOTIDE SEQUENCE [LARGE SCALE GENOMIC DNA]</scope>
    <source>
        <strain evidence="4">J235TASD1</strain>
    </source>
</reference>
<accession>A0A136IPF2</accession>
<dbReference type="InParanoid" id="A0A136IPF2"/>
<dbReference type="PANTHER" id="PTHR47643">
    <property type="entry name" value="TPR DOMAIN PROTEIN (AFU_ORTHOLOGUE AFUA_5G12710)"/>
    <property type="match status" value="1"/>
</dbReference>
<dbReference type="PROSITE" id="PS50280">
    <property type="entry name" value="SET"/>
    <property type="match status" value="1"/>
</dbReference>
<feature type="region of interest" description="Disordered" evidence="1">
    <location>
        <begin position="434"/>
        <end position="460"/>
    </location>
</feature>
<keyword evidence="4" id="KW-1185">Reference proteome</keyword>
<dbReference type="OrthoDB" id="1028014at2759"/>
<organism evidence="3 4">
    <name type="scientific">Microdochium bolleyi</name>
    <dbReference type="NCBI Taxonomy" id="196109"/>
    <lineage>
        <taxon>Eukaryota</taxon>
        <taxon>Fungi</taxon>
        <taxon>Dikarya</taxon>
        <taxon>Ascomycota</taxon>
        <taxon>Pezizomycotina</taxon>
        <taxon>Sordariomycetes</taxon>
        <taxon>Xylariomycetidae</taxon>
        <taxon>Xylariales</taxon>
        <taxon>Microdochiaceae</taxon>
        <taxon>Microdochium</taxon>
    </lineage>
</organism>
<dbReference type="SUPFAM" id="SSF82199">
    <property type="entry name" value="SET domain"/>
    <property type="match status" value="1"/>
</dbReference>
<name>A0A136IPF2_9PEZI</name>
<dbReference type="Gene3D" id="2.170.270.10">
    <property type="entry name" value="SET domain"/>
    <property type="match status" value="1"/>
</dbReference>
<dbReference type="Pfam" id="PF00856">
    <property type="entry name" value="SET"/>
    <property type="match status" value="1"/>
</dbReference>
<dbReference type="InterPro" id="IPR019734">
    <property type="entry name" value="TPR_rpt"/>
</dbReference>
<dbReference type="EMBL" id="KQ964265">
    <property type="protein sequence ID" value="KXJ86816.1"/>
    <property type="molecule type" value="Genomic_DNA"/>
</dbReference>
<evidence type="ECO:0000256" key="1">
    <source>
        <dbReference type="SAM" id="MobiDB-lite"/>
    </source>
</evidence>
<dbReference type="InterPro" id="IPR053209">
    <property type="entry name" value="Gramillin-biosynth_MTr"/>
</dbReference>
<feature type="domain" description="SET" evidence="2">
    <location>
        <begin position="302"/>
        <end position="512"/>
    </location>
</feature>
<dbReference type="SMART" id="SM00028">
    <property type="entry name" value="TPR"/>
    <property type="match status" value="2"/>
</dbReference>
<proteinExistence type="predicted"/>
<sequence>MAKTTTNTSYLPPAYPPCTQPLSELEPITIAEMKLETRHRGKRVTLRVLTGPAREPVMAVVAIVEDEKGEALVLQLFFQPPEGVVPADEIVQSDDVVVLKQPFCKIAADGTYTLRVDHPGDFVKLENGDERIPRLWRREWLPMHGLSSGEIRGLGNNAVEEEQWAKAQRLYTSAIDAATTPGDRSAALLNRSYANLQLGRPAKALSDARAAAAVEGSSLTEKALFRKGRALYELGDFAGALVTLERLATFYPENAATRHELGRATMRLREQKTGRYSFRRMYAQAVRGDADPPLIDCATFSSRVEVRPSSAPGRGNGLFTTVPVAAGDLLLVEKAFGYGCAAAGGSEDTVASPGADSGALIDLANRKGVVGGQVRLLTHLIQKMCHDPKARELVYGLYHGEHEVPSVGDVDRQPVIDSFLVANIISLNAFGAPPTSRDALSRRINPDSQHDTPDTPTTTTASRFATSGLWLLASRINHSCYGNCRRSFIGDVQIVRAARDLPAGTELVFGYRAAQHNESHAEVQAALRGYWGFECGCELCGVRLATTGEMLARRKVLKKEKKRMDVDAALRILEEIEEATYPPASPDAEGVSIRIELWDAYFALGAEMLGRGEPTGCIRMIVRGLKALGFNVTATAAAATVSHWGYTTDLVPLAFLQLFTAYKTLTTPAGAAREPEACAAAAAAANAKKYAGVAYSILVGESETLNDEFPQFA</sequence>
<dbReference type="InterPro" id="IPR001214">
    <property type="entry name" value="SET_dom"/>
</dbReference>
<evidence type="ECO:0000259" key="2">
    <source>
        <dbReference type="PROSITE" id="PS50280"/>
    </source>
</evidence>
<dbReference type="AlphaFoldDB" id="A0A136IPF2"/>
<dbReference type="SUPFAM" id="SSF48452">
    <property type="entry name" value="TPR-like"/>
    <property type="match status" value="1"/>
</dbReference>
<dbReference type="Gene3D" id="1.25.40.10">
    <property type="entry name" value="Tetratricopeptide repeat domain"/>
    <property type="match status" value="1"/>
</dbReference>
<dbReference type="InterPro" id="IPR011990">
    <property type="entry name" value="TPR-like_helical_dom_sf"/>
</dbReference>
<evidence type="ECO:0000313" key="4">
    <source>
        <dbReference type="Proteomes" id="UP000070501"/>
    </source>
</evidence>
<dbReference type="Proteomes" id="UP000070501">
    <property type="component" value="Unassembled WGS sequence"/>
</dbReference>
<protein>
    <recommendedName>
        <fullName evidence="2">SET domain-containing protein</fullName>
    </recommendedName>
</protein>
<dbReference type="InterPro" id="IPR046341">
    <property type="entry name" value="SET_dom_sf"/>
</dbReference>
<gene>
    <name evidence="3" type="ORF">Micbo1qcDRAFT_218559</name>
</gene>
<evidence type="ECO:0000313" key="3">
    <source>
        <dbReference type="EMBL" id="KXJ86816.1"/>
    </source>
</evidence>
<dbReference type="PANTHER" id="PTHR47643:SF2">
    <property type="entry name" value="TPR DOMAIN PROTEIN (AFU_ORTHOLOGUE AFUA_5G12710)"/>
    <property type="match status" value="1"/>
</dbReference>